<evidence type="ECO:0000313" key="13">
    <source>
        <dbReference type="Proteomes" id="UP000036987"/>
    </source>
</evidence>
<dbReference type="PROSITE" id="PS51745">
    <property type="entry name" value="PB1"/>
    <property type="match status" value="1"/>
</dbReference>
<keyword evidence="5 10" id="KW-0678">Repressor</keyword>
<comment type="subcellular location">
    <subcellularLocation>
        <location evidence="2 10">Nucleus</location>
    </subcellularLocation>
</comment>
<dbReference type="Gene3D" id="3.10.20.90">
    <property type="entry name" value="Phosphatidylinositol 3-kinase Catalytic Subunit, Chain A, domain 1"/>
    <property type="match status" value="1"/>
</dbReference>
<protein>
    <recommendedName>
        <fullName evidence="10">Auxin-responsive protein</fullName>
    </recommendedName>
</protein>
<dbReference type="GO" id="GO:0006355">
    <property type="term" value="P:regulation of DNA-templated transcription"/>
    <property type="evidence" value="ECO:0007669"/>
    <property type="project" value="InterPro"/>
</dbReference>
<dbReference type="GO" id="GO:0009734">
    <property type="term" value="P:auxin-activated signaling pathway"/>
    <property type="evidence" value="ECO:0007669"/>
    <property type="project" value="UniProtKB-UniRule"/>
</dbReference>
<dbReference type="EMBL" id="LFYR01000667">
    <property type="protein sequence ID" value="KMZ71648.1"/>
    <property type="molecule type" value="Genomic_DNA"/>
</dbReference>
<evidence type="ECO:0000259" key="11">
    <source>
        <dbReference type="PROSITE" id="PS51745"/>
    </source>
</evidence>
<keyword evidence="9 10" id="KW-0927">Auxin signaling pathway</keyword>
<evidence type="ECO:0000256" key="2">
    <source>
        <dbReference type="ARBA" id="ARBA00004123"/>
    </source>
</evidence>
<proteinExistence type="inferred from homology"/>
<keyword evidence="13" id="KW-1185">Reference proteome</keyword>
<evidence type="ECO:0000256" key="3">
    <source>
        <dbReference type="ARBA" id="ARBA00006728"/>
    </source>
</evidence>
<evidence type="ECO:0000256" key="6">
    <source>
        <dbReference type="ARBA" id="ARBA00023015"/>
    </source>
</evidence>
<sequence length="307" mass="32820">MTLEHDYIGLSEVPASKMHDDGDGGTLLGNLKETELRLGLPGSESPERVEKAVLSLGLTKGSSSYTPSGAKRGYYDAINGTGNWVFSTGGNRSDSELGKKGCALFSPRGMGENGGGGVLKDAGLGTKLADADKKKKTHVSSGALAPAPKAQVVGWPPIRSYRKNTMAINLSKNNDEVEEKQGSGCLYVKVSMDGAPYLRKVDLKIHPDYKKLSSALEKMFSCFTIGHCGSHGSAGKDNTRLSDALQGSEYVLTYEDKDGDWMLVGDVPWDMFSETCKRLRIMKGSDAIGLGGVVPRGTDKFNKTVKT</sequence>
<accession>A0A0K9PRH7</accession>
<dbReference type="OrthoDB" id="7848332at2759"/>
<evidence type="ECO:0000256" key="8">
    <source>
        <dbReference type="ARBA" id="ARBA00023242"/>
    </source>
</evidence>
<reference evidence="13" key="1">
    <citation type="journal article" date="2016" name="Nature">
        <title>The genome of the seagrass Zostera marina reveals angiosperm adaptation to the sea.</title>
        <authorList>
            <person name="Olsen J.L."/>
            <person name="Rouze P."/>
            <person name="Verhelst B."/>
            <person name="Lin Y.-C."/>
            <person name="Bayer T."/>
            <person name="Collen J."/>
            <person name="Dattolo E."/>
            <person name="De Paoli E."/>
            <person name="Dittami S."/>
            <person name="Maumus F."/>
            <person name="Michel G."/>
            <person name="Kersting A."/>
            <person name="Lauritano C."/>
            <person name="Lohaus R."/>
            <person name="Toepel M."/>
            <person name="Tonon T."/>
            <person name="Vanneste K."/>
            <person name="Amirebrahimi M."/>
            <person name="Brakel J."/>
            <person name="Bostroem C."/>
            <person name="Chovatia M."/>
            <person name="Grimwood J."/>
            <person name="Jenkins J.W."/>
            <person name="Jueterbock A."/>
            <person name="Mraz A."/>
            <person name="Stam W.T."/>
            <person name="Tice H."/>
            <person name="Bornberg-Bauer E."/>
            <person name="Green P.J."/>
            <person name="Pearson G.A."/>
            <person name="Procaccini G."/>
            <person name="Duarte C.M."/>
            <person name="Schmutz J."/>
            <person name="Reusch T.B.H."/>
            <person name="Van de Peer Y."/>
        </authorList>
    </citation>
    <scope>NUCLEOTIDE SEQUENCE [LARGE SCALE GENOMIC DNA]</scope>
    <source>
        <strain evidence="13">cv. Finnish</strain>
    </source>
</reference>
<dbReference type="GO" id="GO:0005634">
    <property type="term" value="C:nucleus"/>
    <property type="evidence" value="ECO:0007669"/>
    <property type="project" value="UniProtKB-SubCell"/>
</dbReference>
<dbReference type="FunFam" id="3.10.20.90:FF:000078">
    <property type="entry name" value="Auxin-responsive protein"/>
    <property type="match status" value="1"/>
</dbReference>
<evidence type="ECO:0000256" key="10">
    <source>
        <dbReference type="RuleBase" id="RU004549"/>
    </source>
</evidence>
<dbReference type="InterPro" id="IPR053793">
    <property type="entry name" value="PB1-like"/>
</dbReference>
<gene>
    <name evidence="12" type="ORF">ZOSMA_178G00360</name>
</gene>
<dbReference type="InterPro" id="IPR003311">
    <property type="entry name" value="AUX_IAA"/>
</dbReference>
<evidence type="ECO:0000256" key="7">
    <source>
        <dbReference type="ARBA" id="ARBA00023163"/>
    </source>
</evidence>
<keyword evidence="6 10" id="KW-0805">Transcription regulation</keyword>
<dbReference type="OMA" id="PCLYVKV"/>
<evidence type="ECO:0000256" key="4">
    <source>
        <dbReference type="ARBA" id="ARBA00011726"/>
    </source>
</evidence>
<comment type="caution">
    <text evidence="12">The sequence shown here is derived from an EMBL/GenBank/DDBJ whole genome shotgun (WGS) entry which is preliminary data.</text>
</comment>
<comment type="subunit">
    <text evidence="4 10">Homodimers and heterodimers.</text>
</comment>
<dbReference type="STRING" id="29655.A0A0K9PRH7"/>
<evidence type="ECO:0000256" key="1">
    <source>
        <dbReference type="ARBA" id="ARBA00002159"/>
    </source>
</evidence>
<keyword evidence="8 10" id="KW-0539">Nucleus</keyword>
<evidence type="ECO:0000256" key="9">
    <source>
        <dbReference type="ARBA" id="ARBA00023294"/>
    </source>
</evidence>
<dbReference type="SUPFAM" id="SSF54277">
    <property type="entry name" value="CAD &amp; PB1 domains"/>
    <property type="match status" value="1"/>
</dbReference>
<evidence type="ECO:0000313" key="12">
    <source>
        <dbReference type="EMBL" id="KMZ71648.1"/>
    </source>
</evidence>
<feature type="domain" description="PB1" evidence="11">
    <location>
        <begin position="185"/>
        <end position="284"/>
    </location>
</feature>
<dbReference type="PANTHER" id="PTHR31734:SF226">
    <property type="entry name" value="AUXIN-RESPONSIVE PROTEIN IAA17"/>
    <property type="match status" value="1"/>
</dbReference>
<evidence type="ECO:0000256" key="5">
    <source>
        <dbReference type="ARBA" id="ARBA00022491"/>
    </source>
</evidence>
<dbReference type="Proteomes" id="UP000036987">
    <property type="component" value="Unassembled WGS sequence"/>
</dbReference>
<keyword evidence="7 10" id="KW-0804">Transcription</keyword>
<dbReference type="AlphaFoldDB" id="A0A0K9PRH7"/>
<name>A0A0K9PRH7_ZOSMR</name>
<dbReference type="InterPro" id="IPR033389">
    <property type="entry name" value="AUX/IAA_dom"/>
</dbReference>
<comment type="function">
    <text evidence="1 10">Aux/IAA proteins are short-lived transcriptional factors that function as repressors of early auxin response genes at low auxin concentrations.</text>
</comment>
<dbReference type="PANTHER" id="PTHR31734">
    <property type="entry name" value="AUXIN-RESPONSIVE PROTEIN IAA17"/>
    <property type="match status" value="1"/>
</dbReference>
<comment type="similarity">
    <text evidence="3 10">Belongs to the Aux/IAA family.</text>
</comment>
<dbReference type="Pfam" id="PF02309">
    <property type="entry name" value="AUX_IAA"/>
    <property type="match status" value="1"/>
</dbReference>
<organism evidence="12 13">
    <name type="scientific">Zostera marina</name>
    <name type="common">Eelgrass</name>
    <dbReference type="NCBI Taxonomy" id="29655"/>
    <lineage>
        <taxon>Eukaryota</taxon>
        <taxon>Viridiplantae</taxon>
        <taxon>Streptophyta</taxon>
        <taxon>Embryophyta</taxon>
        <taxon>Tracheophyta</taxon>
        <taxon>Spermatophyta</taxon>
        <taxon>Magnoliopsida</taxon>
        <taxon>Liliopsida</taxon>
        <taxon>Zosteraceae</taxon>
        <taxon>Zostera</taxon>
    </lineage>
</organism>